<accession>A0ACD1HHG3</accession>
<dbReference type="Proteomes" id="UP000249661">
    <property type="component" value="Unassembled WGS sequence"/>
</dbReference>
<sequence>MHPSLIEPFQFLRSDGWQRNEKTTCWLSGPVVVVLCHFGCESSTNYSCLAWCLGLLYMCKTTRYSVQPVVSQ</sequence>
<reference evidence="1" key="1">
    <citation type="submission" date="2018-02" db="EMBL/GenBank/DDBJ databases">
        <title>The genomes of Aspergillus section Nigri reveals drivers in fungal speciation.</title>
        <authorList>
            <consortium name="DOE Joint Genome Institute"/>
            <person name="Vesth T.C."/>
            <person name="Nybo J."/>
            <person name="Theobald S."/>
            <person name="Brandl J."/>
            <person name="Frisvad J.C."/>
            <person name="Nielsen K.F."/>
            <person name="Lyhne E.K."/>
            <person name="Kogle M.E."/>
            <person name="Kuo A."/>
            <person name="Riley R."/>
            <person name="Clum A."/>
            <person name="Nolan M."/>
            <person name="Lipzen A."/>
            <person name="Salamov A."/>
            <person name="Henrissat B."/>
            <person name="Wiebenga A."/>
            <person name="De vries R.P."/>
            <person name="Grigoriev I.V."/>
            <person name="Mortensen U.H."/>
            <person name="Andersen M.R."/>
            <person name="Baker S.E."/>
        </authorList>
    </citation>
    <scope>NUCLEOTIDE SEQUENCE</scope>
    <source>
        <strain evidence="1">CBS 121060</strain>
    </source>
</reference>
<proteinExistence type="predicted"/>
<gene>
    <name evidence="1" type="ORF">BO66DRAFT_237905</name>
</gene>
<evidence type="ECO:0000313" key="1">
    <source>
        <dbReference type="EMBL" id="RAH73238.1"/>
    </source>
</evidence>
<dbReference type="EMBL" id="KZ824940">
    <property type="protein sequence ID" value="RAH73238.1"/>
    <property type="molecule type" value="Genomic_DNA"/>
</dbReference>
<evidence type="ECO:0000313" key="2">
    <source>
        <dbReference type="Proteomes" id="UP000249661"/>
    </source>
</evidence>
<protein>
    <submittedName>
        <fullName evidence="1">Uncharacterized protein</fullName>
    </submittedName>
</protein>
<name>A0ACD1HHG3_9EURO</name>
<organism evidence="1 2">
    <name type="scientific">Aspergillus aculeatinus CBS 121060</name>
    <dbReference type="NCBI Taxonomy" id="1448322"/>
    <lineage>
        <taxon>Eukaryota</taxon>
        <taxon>Fungi</taxon>
        <taxon>Dikarya</taxon>
        <taxon>Ascomycota</taxon>
        <taxon>Pezizomycotina</taxon>
        <taxon>Eurotiomycetes</taxon>
        <taxon>Eurotiomycetidae</taxon>
        <taxon>Eurotiales</taxon>
        <taxon>Aspergillaceae</taxon>
        <taxon>Aspergillus</taxon>
        <taxon>Aspergillus subgen. Circumdati</taxon>
    </lineage>
</organism>
<keyword evidence="2" id="KW-1185">Reference proteome</keyword>